<dbReference type="GO" id="GO:0051213">
    <property type="term" value="F:dioxygenase activity"/>
    <property type="evidence" value="ECO:0007669"/>
    <property type="project" value="UniProtKB-KW"/>
</dbReference>
<keyword evidence="2" id="KW-0479">Metal-binding</keyword>
<organismHost>
    <name type="scientific">Synechococcus</name>
    <dbReference type="NCBI Taxonomy" id="1129"/>
</organismHost>
<dbReference type="Proteomes" id="UP000000909">
    <property type="component" value="Segment"/>
</dbReference>
<dbReference type="PANTHER" id="PTHR10869">
    <property type="entry name" value="PROLYL 4-HYDROXYLASE ALPHA SUBUNIT"/>
    <property type="match status" value="1"/>
</dbReference>
<dbReference type="OrthoDB" id="24122at10239"/>
<evidence type="ECO:0000256" key="4">
    <source>
        <dbReference type="ARBA" id="ARBA00023002"/>
    </source>
</evidence>
<keyword evidence="8" id="KW-1185">Reference proteome</keyword>
<keyword evidence="5" id="KW-0408">Iron</keyword>
<dbReference type="SMART" id="SM00702">
    <property type="entry name" value="P4Hc"/>
    <property type="match status" value="1"/>
</dbReference>
<proteinExistence type="predicted"/>
<organism evidence="7 8">
    <name type="scientific">Synechococcus phage syn9</name>
    <dbReference type="NCBI Taxonomy" id="382359"/>
    <lineage>
        <taxon>Viruses</taxon>
        <taxon>Duplodnaviria</taxon>
        <taxon>Heunggongvirae</taxon>
        <taxon>Uroviricota</taxon>
        <taxon>Caudoviricetes</taxon>
        <taxon>Pantevenvirales</taxon>
        <taxon>Kyanoviridae</taxon>
        <taxon>Ormenosvirus</taxon>
        <taxon>Ormenosvirus syn9</taxon>
    </lineage>
</organism>
<dbReference type="GeneID" id="4239195"/>
<accession>Q0QZ49</accession>
<reference evidence="7 8" key="1">
    <citation type="journal article" date="2007" name="Environ. Microbiol.">
        <title>Genomic and structural analysis of Syn9, a cyanophage infecting marine Prochlorococcus and Synechococcus.</title>
        <authorList>
            <person name="Weigele P.R."/>
            <person name="Pope W.H."/>
            <person name="Pedulla M.L."/>
            <person name="Houtz J.M."/>
            <person name="Smith A.L."/>
            <person name="Conway J.F."/>
            <person name="King J."/>
            <person name="Hatfull G.F."/>
            <person name="Lawrence J.G."/>
            <person name="Hendrix R.W."/>
        </authorList>
    </citation>
    <scope>NUCLEOTIDE SEQUENCE</scope>
</reference>
<evidence type="ECO:0000256" key="2">
    <source>
        <dbReference type="ARBA" id="ARBA00022723"/>
    </source>
</evidence>
<dbReference type="GO" id="GO:0016705">
    <property type="term" value="F:oxidoreductase activity, acting on paired donors, with incorporation or reduction of molecular oxygen"/>
    <property type="evidence" value="ECO:0007669"/>
    <property type="project" value="InterPro"/>
</dbReference>
<dbReference type="Gene3D" id="2.60.120.620">
    <property type="entry name" value="q2cbj1_9rhob like domain"/>
    <property type="match status" value="1"/>
</dbReference>
<dbReference type="PANTHER" id="PTHR10869:SF246">
    <property type="entry name" value="TRANSMEMBRANE PROLYL 4-HYDROXYLASE"/>
    <property type="match status" value="1"/>
</dbReference>
<evidence type="ECO:0000256" key="5">
    <source>
        <dbReference type="ARBA" id="ARBA00023004"/>
    </source>
</evidence>
<name>Q0QZ49_BPSYS</name>
<sequence length="189" mass="22644">MATNLENYIRIWDDVISEDLCKEIIEKFERDPARHNKVNREQRPQFIDYNISDRYEYKDPDWVQIQLDIQEVFIDYAEKYIDALDVGPDFPARYCFEQYRIKKYSLATDCYKDHVDVQDYNSARRFLVGFIYLNTPYQGGETRFPKLDLDIKPVTGRMLMFPANWMYRHSGQPVVGSPKYLLGTYLQYL</sequence>
<dbReference type="GO" id="GO:0031418">
    <property type="term" value="F:L-ascorbic acid binding"/>
    <property type="evidence" value="ECO:0007669"/>
    <property type="project" value="InterPro"/>
</dbReference>
<dbReference type="GO" id="GO:0005506">
    <property type="term" value="F:iron ion binding"/>
    <property type="evidence" value="ECO:0007669"/>
    <property type="project" value="InterPro"/>
</dbReference>
<dbReference type="InterPro" id="IPR044862">
    <property type="entry name" value="Pro_4_hyd_alph_FE2OG_OXY"/>
</dbReference>
<feature type="domain" description="Prolyl 4-hydroxylase alpha subunit" evidence="6">
    <location>
        <begin position="7"/>
        <end position="187"/>
    </location>
</feature>
<dbReference type="Pfam" id="PF13640">
    <property type="entry name" value="2OG-FeII_Oxy_3"/>
    <property type="match status" value="1"/>
</dbReference>
<dbReference type="EMBL" id="DQ149023">
    <property type="protein sequence ID" value="ABA47147.1"/>
    <property type="molecule type" value="Genomic_DNA"/>
</dbReference>
<protein>
    <submittedName>
        <fullName evidence="7">2OG-Fe(II) oxygenase superfamily</fullName>
    </submittedName>
</protein>
<evidence type="ECO:0000313" key="7">
    <source>
        <dbReference type="EMBL" id="ABA47147.1"/>
    </source>
</evidence>
<dbReference type="InterPro" id="IPR045054">
    <property type="entry name" value="P4HA-like"/>
</dbReference>
<evidence type="ECO:0000256" key="1">
    <source>
        <dbReference type="ARBA" id="ARBA00001961"/>
    </source>
</evidence>
<evidence type="ECO:0000256" key="3">
    <source>
        <dbReference type="ARBA" id="ARBA00022964"/>
    </source>
</evidence>
<dbReference type="InterPro" id="IPR006620">
    <property type="entry name" value="Pro_4_hyd_alph"/>
</dbReference>
<evidence type="ECO:0000313" key="8">
    <source>
        <dbReference type="Proteomes" id="UP000000909"/>
    </source>
</evidence>
<dbReference type="RefSeq" id="YP_717846.1">
    <property type="nucleotide sequence ID" value="NC_008296.2"/>
</dbReference>
<dbReference type="KEGG" id="vg:4239195"/>
<keyword evidence="4" id="KW-0560">Oxidoreductase</keyword>
<evidence type="ECO:0000259" key="6">
    <source>
        <dbReference type="SMART" id="SM00702"/>
    </source>
</evidence>
<comment type="cofactor">
    <cofactor evidence="1">
        <name>L-ascorbate</name>
        <dbReference type="ChEBI" id="CHEBI:38290"/>
    </cofactor>
</comment>
<keyword evidence="3" id="KW-0223">Dioxygenase</keyword>